<dbReference type="InterPro" id="IPR052346">
    <property type="entry name" value="O-mannosyl-transferase_TMTC"/>
</dbReference>
<evidence type="ECO:0000313" key="5">
    <source>
        <dbReference type="EMBL" id="OGL42612.1"/>
    </source>
</evidence>
<feature type="transmembrane region" description="Helical" evidence="4">
    <location>
        <begin position="123"/>
        <end position="144"/>
    </location>
</feature>
<dbReference type="SMART" id="SM00028">
    <property type="entry name" value="TPR"/>
    <property type="match status" value="4"/>
</dbReference>
<comment type="caution">
    <text evidence="5">The sequence shown here is derived from an EMBL/GenBank/DDBJ whole genome shotgun (WGS) entry which is preliminary data.</text>
</comment>
<dbReference type="PANTHER" id="PTHR44227:SF3">
    <property type="entry name" value="PROTEIN O-MANNOSYL-TRANSFERASE TMTC4"/>
    <property type="match status" value="1"/>
</dbReference>
<dbReference type="InterPro" id="IPR011990">
    <property type="entry name" value="TPR-like_helical_dom_sf"/>
</dbReference>
<keyword evidence="4" id="KW-0812">Transmembrane</keyword>
<dbReference type="PANTHER" id="PTHR44227">
    <property type="match status" value="1"/>
</dbReference>
<dbReference type="PROSITE" id="PS50005">
    <property type="entry name" value="TPR"/>
    <property type="match status" value="3"/>
</dbReference>
<name>A0A1F7RM26_9BACT</name>
<proteinExistence type="predicted"/>
<protein>
    <submittedName>
        <fullName evidence="5">Uncharacterized protein</fullName>
    </submittedName>
</protein>
<keyword evidence="4" id="KW-1133">Transmembrane helix</keyword>
<feature type="transmembrane region" description="Helical" evidence="4">
    <location>
        <begin position="352"/>
        <end position="371"/>
    </location>
</feature>
<keyword evidence="2 3" id="KW-0802">TPR repeat</keyword>
<evidence type="ECO:0000313" key="6">
    <source>
        <dbReference type="Proteomes" id="UP000179266"/>
    </source>
</evidence>
<feature type="repeat" description="TPR" evidence="3">
    <location>
        <begin position="454"/>
        <end position="487"/>
    </location>
</feature>
<feature type="transmembrane region" description="Helical" evidence="4">
    <location>
        <begin position="326"/>
        <end position="346"/>
    </location>
</feature>
<feature type="transmembrane region" description="Helical" evidence="4">
    <location>
        <begin position="297"/>
        <end position="317"/>
    </location>
</feature>
<evidence type="ECO:0000256" key="1">
    <source>
        <dbReference type="ARBA" id="ARBA00022737"/>
    </source>
</evidence>
<feature type="repeat" description="TPR" evidence="3">
    <location>
        <begin position="488"/>
        <end position="521"/>
    </location>
</feature>
<dbReference type="Pfam" id="PF13431">
    <property type="entry name" value="TPR_17"/>
    <property type="match status" value="1"/>
</dbReference>
<feature type="transmembrane region" description="Helical" evidence="4">
    <location>
        <begin position="12"/>
        <end position="30"/>
    </location>
</feature>
<dbReference type="EMBL" id="MGDD01000312">
    <property type="protein sequence ID" value="OGL42612.1"/>
    <property type="molecule type" value="Genomic_DNA"/>
</dbReference>
<dbReference type="AlphaFoldDB" id="A0A1F7RM26"/>
<dbReference type="PROSITE" id="PS50293">
    <property type="entry name" value="TPR_REGION"/>
    <property type="match status" value="3"/>
</dbReference>
<reference evidence="5 6" key="1">
    <citation type="journal article" date="2016" name="Nat. Commun.">
        <title>Thousands of microbial genomes shed light on interconnected biogeochemical processes in an aquifer system.</title>
        <authorList>
            <person name="Anantharaman K."/>
            <person name="Brown C.T."/>
            <person name="Hug L.A."/>
            <person name="Sharon I."/>
            <person name="Castelle C.J."/>
            <person name="Probst A.J."/>
            <person name="Thomas B.C."/>
            <person name="Singh A."/>
            <person name="Wilkins M.J."/>
            <person name="Karaoz U."/>
            <person name="Brodie E.L."/>
            <person name="Williams K.H."/>
            <person name="Hubbard S.S."/>
            <person name="Banfield J.F."/>
        </authorList>
    </citation>
    <scope>NUCLEOTIDE SEQUENCE [LARGE SCALE GENOMIC DNA]</scope>
</reference>
<feature type="non-terminal residue" evidence="5">
    <location>
        <position position="551"/>
    </location>
</feature>
<organism evidence="5 6">
    <name type="scientific">Candidatus Schekmanbacteria bacterium RBG_13_48_7</name>
    <dbReference type="NCBI Taxonomy" id="1817878"/>
    <lineage>
        <taxon>Bacteria</taxon>
        <taxon>Candidatus Schekmaniibacteriota</taxon>
    </lineage>
</organism>
<keyword evidence="1" id="KW-0677">Repeat</keyword>
<dbReference type="InterPro" id="IPR019734">
    <property type="entry name" value="TPR_rpt"/>
</dbReference>
<dbReference type="SUPFAM" id="SSF48452">
    <property type="entry name" value="TPR-like"/>
    <property type="match status" value="1"/>
</dbReference>
<feature type="transmembrane region" description="Helical" evidence="4">
    <location>
        <begin position="221"/>
        <end position="237"/>
    </location>
</feature>
<feature type="transmembrane region" description="Helical" evidence="4">
    <location>
        <begin position="150"/>
        <end position="167"/>
    </location>
</feature>
<evidence type="ECO:0000256" key="2">
    <source>
        <dbReference type="ARBA" id="ARBA00022803"/>
    </source>
</evidence>
<feature type="transmembrane region" description="Helical" evidence="4">
    <location>
        <begin position="176"/>
        <end position="209"/>
    </location>
</feature>
<feature type="repeat" description="TPR" evidence="3">
    <location>
        <begin position="420"/>
        <end position="453"/>
    </location>
</feature>
<accession>A0A1F7RM26</accession>
<dbReference type="Gene3D" id="1.25.40.10">
    <property type="entry name" value="Tetratricopeptide repeat domain"/>
    <property type="match status" value="2"/>
</dbReference>
<feature type="transmembrane region" description="Helical" evidence="4">
    <location>
        <begin position="378"/>
        <end position="394"/>
    </location>
</feature>
<feature type="transmembrane region" description="Helical" evidence="4">
    <location>
        <begin position="257"/>
        <end position="277"/>
    </location>
</feature>
<dbReference type="Pfam" id="PF13432">
    <property type="entry name" value="TPR_16"/>
    <property type="match status" value="1"/>
</dbReference>
<keyword evidence="4" id="KW-0472">Membrane</keyword>
<feature type="transmembrane region" description="Helical" evidence="4">
    <location>
        <begin position="93"/>
        <end position="111"/>
    </location>
</feature>
<dbReference type="Proteomes" id="UP000179266">
    <property type="component" value="Unassembled WGS sequence"/>
</dbReference>
<evidence type="ECO:0000256" key="3">
    <source>
        <dbReference type="PROSITE-ProRule" id="PRU00339"/>
    </source>
</evidence>
<sequence>MITDSTNIYKTIIIPVLLILVCLAYCNSLGNNFVYDDRYFIVDNPWIRSFSNFKLFFTDPENTVASRPWPGIYRPLRTLSYTLDYKLFGQKPFGFHLTNLLLHLLNVFLFYRIMMHFFNNYKISFLGSLIFGIHPVQTESVSWISSRAELLYAFFSLVTMFFIIHGVKKQTVKKHWLLFAGAGYLLALISKETAIIIPFLVFIILFYFYEPQNEIKNFFKSNFIIFLVFFLFMAVYLKFRFSLFETISQQSNWGGSFLHTIYTSLKVFVLYLKLIILPISLTVDHRPAVVTGVADPWFISGLILFSAAVYFCLSGIIKRRIWASGLFWYLISLLPVLNIIPIKTLLAERFLYFPLCGMIIFVFDLVISIAGKYGLRNVAGYIILVIIVPLYFWGTVSRNSQWHDGLALWSDAIHQNPENSRAYFGYGFALETDQQPGEAIKYYMRSIELDSGHPEPYFRLGYIYEKQGRYDLAIKNYSESYNLEKDNPELLYNMGNVYMDMNQPIKAKEVYEKALALSPRYVDAHNNLGLALEKTGDFDRAEEEFENAIQI</sequence>
<evidence type="ECO:0000256" key="4">
    <source>
        <dbReference type="SAM" id="Phobius"/>
    </source>
</evidence>
<gene>
    <name evidence="5" type="ORF">A2161_04035</name>
</gene>